<feature type="chain" id="PRO_5041274598" evidence="7">
    <location>
        <begin position="29"/>
        <end position="360"/>
    </location>
</feature>
<evidence type="ECO:0000256" key="3">
    <source>
        <dbReference type="ARBA" id="ARBA00022692"/>
    </source>
</evidence>
<dbReference type="InterPro" id="IPR050579">
    <property type="entry name" value="PMP-22/EMP/MP20-like"/>
</dbReference>
<evidence type="ECO:0000313" key="9">
    <source>
        <dbReference type="Proteomes" id="UP001174136"/>
    </source>
</evidence>
<gene>
    <name evidence="8" type="primary">gsg1l_2</name>
    <name evidence="8" type="ORF">N1851_028873</name>
</gene>
<dbReference type="AlphaFoldDB" id="A0AA47M896"/>
<feature type="signal peptide" evidence="7">
    <location>
        <begin position="1"/>
        <end position="28"/>
    </location>
</feature>
<dbReference type="EMBL" id="JAOPHQ010005443">
    <property type="protein sequence ID" value="KAK0135287.1"/>
    <property type="molecule type" value="Genomic_DNA"/>
</dbReference>
<dbReference type="Pfam" id="PF07803">
    <property type="entry name" value="GSG-1"/>
    <property type="match status" value="1"/>
</dbReference>
<evidence type="ECO:0000256" key="4">
    <source>
        <dbReference type="ARBA" id="ARBA00022989"/>
    </source>
</evidence>
<evidence type="ECO:0000256" key="1">
    <source>
        <dbReference type="ARBA" id="ARBA00004141"/>
    </source>
</evidence>
<evidence type="ECO:0000256" key="6">
    <source>
        <dbReference type="SAM" id="Phobius"/>
    </source>
</evidence>
<keyword evidence="7" id="KW-0732">Signal</keyword>
<dbReference type="InterPro" id="IPR012478">
    <property type="entry name" value="GSG-1"/>
</dbReference>
<dbReference type="PANTHER" id="PTHR10671:SF101">
    <property type="entry name" value="GERM CELL-SPECIFIC GENE 1-LIKE PROTEIN"/>
    <property type="match status" value="1"/>
</dbReference>
<evidence type="ECO:0000256" key="7">
    <source>
        <dbReference type="SAM" id="SignalP"/>
    </source>
</evidence>
<comment type="caution">
    <text evidence="8">The sequence shown here is derived from an EMBL/GenBank/DDBJ whole genome shotgun (WGS) entry which is preliminary data.</text>
</comment>
<name>A0AA47M896_MERPO</name>
<evidence type="ECO:0000256" key="2">
    <source>
        <dbReference type="ARBA" id="ARBA00007425"/>
    </source>
</evidence>
<reference evidence="8" key="1">
    <citation type="journal article" date="2023" name="Front. Mar. Sci.">
        <title>A new Merluccius polli reference genome to investigate the effects of global change in West African waters.</title>
        <authorList>
            <person name="Mateo J.L."/>
            <person name="Blanco-Fernandez C."/>
            <person name="Garcia-Vazquez E."/>
            <person name="Machado-Schiaffino G."/>
        </authorList>
    </citation>
    <scope>NUCLEOTIDE SEQUENCE</scope>
    <source>
        <strain evidence="8">C29</strain>
        <tissue evidence="8">Fin</tissue>
    </source>
</reference>
<dbReference type="Gene3D" id="1.20.140.150">
    <property type="match status" value="1"/>
</dbReference>
<feature type="transmembrane region" description="Helical" evidence="6">
    <location>
        <begin position="188"/>
        <end position="210"/>
    </location>
</feature>
<sequence length="360" mass="40169">MLEGMSRRSRSLLSLSLTTLALVFSILALCTSYWCEGTHKVVKPLCLSPVKMKNCGQNNSKPYTTESPTQNPFNRTLSPARREELSKIRQRQLANAVHYIWETGEDKYAFRYFHTGFWESCEKHSDGETAGEKCRSFIELTPGETQGVLWLSVISEFTYIGLLGMGFLLMWLEVLCSHKEMHALKINAYAAICTVLSGLMGMVAHMMYTTVFQMTVIVGPKDWRPQTWDYGWSFALAWVSFSCCMGAAVVTLNSYTKTIIERRRRQRLRLEEARAAARAPAYDEVVPRGGLYSVSDLLQCPGGMMDVAWAPDGSVVGVGNGDAMPTLVLVGGCGTEGCEDCEREMDMMEGAEMDRVDSPC</sequence>
<dbReference type="GO" id="GO:0005886">
    <property type="term" value="C:plasma membrane"/>
    <property type="evidence" value="ECO:0007669"/>
    <property type="project" value="TreeGrafter"/>
</dbReference>
<protein>
    <submittedName>
        <fullName evidence="8">Germ cell-specific gene 1-like protein</fullName>
    </submittedName>
</protein>
<dbReference type="PANTHER" id="PTHR10671">
    <property type="entry name" value="EPITHELIAL MEMBRANE PROTEIN-RELATED"/>
    <property type="match status" value="1"/>
</dbReference>
<dbReference type="Proteomes" id="UP001174136">
    <property type="component" value="Unassembled WGS sequence"/>
</dbReference>
<keyword evidence="3 6" id="KW-0812">Transmembrane</keyword>
<comment type="similarity">
    <text evidence="2">Belongs to the GSG1 family.</text>
</comment>
<evidence type="ECO:0000256" key="5">
    <source>
        <dbReference type="ARBA" id="ARBA00023136"/>
    </source>
</evidence>
<feature type="transmembrane region" description="Helical" evidence="6">
    <location>
        <begin position="157"/>
        <end position="176"/>
    </location>
</feature>
<keyword evidence="5 6" id="KW-0472">Membrane</keyword>
<feature type="transmembrane region" description="Helical" evidence="6">
    <location>
        <begin position="230"/>
        <end position="255"/>
    </location>
</feature>
<comment type="subcellular location">
    <subcellularLocation>
        <location evidence="1">Membrane</location>
        <topology evidence="1">Multi-pass membrane protein</topology>
    </subcellularLocation>
</comment>
<keyword evidence="4 6" id="KW-1133">Transmembrane helix</keyword>
<accession>A0AA47M896</accession>
<evidence type="ECO:0000313" key="8">
    <source>
        <dbReference type="EMBL" id="KAK0135287.1"/>
    </source>
</evidence>
<keyword evidence="9" id="KW-1185">Reference proteome</keyword>
<proteinExistence type="inferred from homology"/>
<organism evidence="8 9">
    <name type="scientific">Merluccius polli</name>
    <name type="common">Benguela hake</name>
    <name type="synonym">Merluccius cadenati</name>
    <dbReference type="NCBI Taxonomy" id="89951"/>
    <lineage>
        <taxon>Eukaryota</taxon>
        <taxon>Metazoa</taxon>
        <taxon>Chordata</taxon>
        <taxon>Craniata</taxon>
        <taxon>Vertebrata</taxon>
        <taxon>Euteleostomi</taxon>
        <taxon>Actinopterygii</taxon>
        <taxon>Neopterygii</taxon>
        <taxon>Teleostei</taxon>
        <taxon>Neoteleostei</taxon>
        <taxon>Acanthomorphata</taxon>
        <taxon>Zeiogadaria</taxon>
        <taxon>Gadariae</taxon>
        <taxon>Gadiformes</taxon>
        <taxon>Gadoidei</taxon>
        <taxon>Merlucciidae</taxon>
        <taxon>Merluccius</taxon>
    </lineage>
</organism>